<evidence type="ECO:0000313" key="1">
    <source>
        <dbReference type="EMBL" id="MFC4956796.1"/>
    </source>
</evidence>
<gene>
    <name evidence="1" type="ORF">ACFPFX_10830</name>
</gene>
<evidence type="ECO:0000313" key="2">
    <source>
        <dbReference type="Proteomes" id="UP001595834"/>
    </source>
</evidence>
<dbReference type="EMBL" id="JBHSIZ010000010">
    <property type="protein sequence ID" value="MFC4956796.1"/>
    <property type="molecule type" value="Genomic_DNA"/>
</dbReference>
<protein>
    <submittedName>
        <fullName evidence="1">Uncharacterized protein</fullName>
    </submittedName>
</protein>
<proteinExistence type="predicted"/>
<comment type="caution">
    <text evidence="1">The sequence shown here is derived from an EMBL/GenBank/DDBJ whole genome shotgun (WGS) entry which is preliminary data.</text>
</comment>
<dbReference type="Proteomes" id="UP001595834">
    <property type="component" value="Unassembled WGS sequence"/>
</dbReference>
<name>A0ABV9UJ99_9ACTN</name>
<dbReference type="RefSeq" id="WP_344380262.1">
    <property type="nucleotide sequence ID" value="NZ_BAAASQ010000039.1"/>
</dbReference>
<keyword evidence="2" id="KW-1185">Reference proteome</keyword>
<organism evidence="1 2">
    <name type="scientific">Streptomyces mauvecolor</name>
    <dbReference type="NCBI Taxonomy" id="58345"/>
    <lineage>
        <taxon>Bacteria</taxon>
        <taxon>Bacillati</taxon>
        <taxon>Actinomycetota</taxon>
        <taxon>Actinomycetes</taxon>
        <taxon>Kitasatosporales</taxon>
        <taxon>Streptomycetaceae</taxon>
        <taxon>Streptomyces</taxon>
    </lineage>
</organism>
<accession>A0ABV9UJ99</accession>
<reference evidence="2" key="1">
    <citation type="journal article" date="2019" name="Int. J. Syst. Evol. Microbiol.">
        <title>The Global Catalogue of Microorganisms (GCM) 10K type strain sequencing project: providing services to taxonomists for standard genome sequencing and annotation.</title>
        <authorList>
            <consortium name="The Broad Institute Genomics Platform"/>
            <consortium name="The Broad Institute Genome Sequencing Center for Infectious Disease"/>
            <person name="Wu L."/>
            <person name="Ma J."/>
        </authorList>
    </citation>
    <scope>NUCLEOTIDE SEQUENCE [LARGE SCALE GENOMIC DNA]</scope>
    <source>
        <strain evidence="2">CCM 7224</strain>
    </source>
</reference>
<sequence length="161" mass="17274">MSSDWKVEIVECGDLVQDDDEVTPPGEAERRWNRYVELADSVTGSEGPSGVAAIVSSLKAEEDYGAYQAAHAALGRFPNSDLGQGVADASRELLSIPQDQSGNVLLILTHAGPAAVNAFNEAIQASDPDVRVSVRELVEFHESEEWLSEGSARNVLLIPRA</sequence>